<reference evidence="16 17" key="1">
    <citation type="journal article" date="2012" name="PLoS Pathog.">
        <title>Diverse lifestyles and strategies of plant pathogenesis encoded in the genomes of eighteen Dothideomycetes fungi.</title>
        <authorList>
            <person name="Ohm R.A."/>
            <person name="Feau N."/>
            <person name="Henrissat B."/>
            <person name="Schoch C.L."/>
            <person name="Horwitz B.A."/>
            <person name="Barry K.W."/>
            <person name="Condon B.J."/>
            <person name="Copeland A.C."/>
            <person name="Dhillon B."/>
            <person name="Glaser F."/>
            <person name="Hesse C.N."/>
            <person name="Kosti I."/>
            <person name="LaButti K."/>
            <person name="Lindquist E.A."/>
            <person name="Lucas S."/>
            <person name="Salamov A.A."/>
            <person name="Bradshaw R.E."/>
            <person name="Ciuffetti L."/>
            <person name="Hamelin R.C."/>
            <person name="Kema G.H.J."/>
            <person name="Lawrence C."/>
            <person name="Scott J.A."/>
            <person name="Spatafora J.W."/>
            <person name="Turgeon B.G."/>
            <person name="de Wit P.J.G.M."/>
            <person name="Zhong S."/>
            <person name="Goodwin S.B."/>
            <person name="Grigoriev I.V."/>
        </authorList>
    </citation>
    <scope>NUCLEOTIDE SEQUENCE [LARGE SCALE GENOMIC DNA]</scope>
    <source>
        <strain evidence="16 17">SO2202</strain>
    </source>
</reference>
<feature type="domain" description="VWFA" evidence="15">
    <location>
        <begin position="87"/>
        <end position="228"/>
    </location>
</feature>
<dbReference type="STRING" id="692275.M3B7Z2"/>
<dbReference type="InterPro" id="IPR036465">
    <property type="entry name" value="vWFA_dom_sf"/>
</dbReference>
<dbReference type="OMA" id="INWVEVP"/>
<dbReference type="InterPro" id="IPR013083">
    <property type="entry name" value="Znf_RING/FYVE/PHD"/>
</dbReference>
<dbReference type="GO" id="GO:0005675">
    <property type="term" value="C:transcription factor TFIIH holo complex"/>
    <property type="evidence" value="ECO:0007669"/>
    <property type="project" value="UniProtKB-UniRule"/>
</dbReference>
<dbReference type="GO" id="GO:0006357">
    <property type="term" value="P:regulation of transcription by RNA polymerase II"/>
    <property type="evidence" value="ECO:0007669"/>
    <property type="project" value="UniProtKB-UniRule"/>
</dbReference>
<evidence type="ECO:0000256" key="8">
    <source>
        <dbReference type="ARBA" id="ARBA00023015"/>
    </source>
</evidence>
<dbReference type="GO" id="GO:0000439">
    <property type="term" value="C:transcription factor TFIIH core complex"/>
    <property type="evidence" value="ECO:0007669"/>
    <property type="project" value="UniProtKB-UniRule"/>
</dbReference>
<keyword evidence="10" id="KW-0234">DNA repair</keyword>
<dbReference type="SUPFAM" id="SSF57889">
    <property type="entry name" value="Cysteine-rich domain"/>
    <property type="match status" value="1"/>
</dbReference>
<gene>
    <name evidence="16" type="ORF">SEPMUDRAFT_106130</name>
</gene>
<evidence type="ECO:0000259" key="15">
    <source>
        <dbReference type="PROSITE" id="PS50234"/>
    </source>
</evidence>
<dbReference type="GO" id="GO:0006367">
    <property type="term" value="P:transcription initiation at RNA polymerase II promoter"/>
    <property type="evidence" value="ECO:0007669"/>
    <property type="project" value="EnsemblFungi"/>
</dbReference>
<dbReference type="RefSeq" id="XP_016764068.1">
    <property type="nucleotide sequence ID" value="XM_016900613.1"/>
</dbReference>
<organism evidence="16 17">
    <name type="scientific">Sphaerulina musiva (strain SO2202)</name>
    <name type="common">Poplar stem canker fungus</name>
    <name type="synonym">Septoria musiva</name>
    <dbReference type="NCBI Taxonomy" id="692275"/>
    <lineage>
        <taxon>Eukaryota</taxon>
        <taxon>Fungi</taxon>
        <taxon>Dikarya</taxon>
        <taxon>Ascomycota</taxon>
        <taxon>Pezizomycotina</taxon>
        <taxon>Dothideomycetes</taxon>
        <taxon>Dothideomycetidae</taxon>
        <taxon>Mycosphaerellales</taxon>
        <taxon>Mycosphaerellaceae</taxon>
        <taxon>Sphaerulina</taxon>
    </lineage>
</organism>
<dbReference type="Proteomes" id="UP000016931">
    <property type="component" value="Unassembled WGS sequence"/>
</dbReference>
<dbReference type="GO" id="GO:0016251">
    <property type="term" value="F:RNA polymerase II general transcription initiation factor activity"/>
    <property type="evidence" value="ECO:0007669"/>
    <property type="project" value="EnsemblFungi"/>
</dbReference>
<dbReference type="EMBL" id="KB456261">
    <property type="protein sequence ID" value="EMF15947.1"/>
    <property type="molecule type" value="Genomic_DNA"/>
</dbReference>
<dbReference type="OrthoDB" id="284275at2759"/>
<dbReference type="eggNOG" id="KOG2807">
    <property type="taxonomic scope" value="Eukaryota"/>
</dbReference>
<evidence type="ECO:0000313" key="17">
    <source>
        <dbReference type="Proteomes" id="UP000016931"/>
    </source>
</evidence>
<comment type="similarity">
    <text evidence="3 12">Belongs to the GTF2H2 family.</text>
</comment>
<dbReference type="InterPro" id="IPR012170">
    <property type="entry name" value="TFIIH_SSL1/p44"/>
</dbReference>
<proteinExistence type="inferred from homology"/>
<feature type="zinc finger region" description="C4-type" evidence="13">
    <location>
        <begin position="317"/>
        <end position="334"/>
    </location>
</feature>
<dbReference type="Pfam" id="PF07975">
    <property type="entry name" value="C1_4"/>
    <property type="match status" value="1"/>
</dbReference>
<sequence length="460" mass="50340">MADSDHEYDEDDDLQVNGDGTGKGRTLASRPKARALARWEEGATGTGDLRQGADGNLLEVLGGIEEAAKRKRLVKDTTPLQRGIIRHTILILDLSLAMMEKDLRPTRLLLTLTYVIAFIREYFEQNPISQLGILGMREGLAIRVSDMSGNPNDHINAIKALRSTDPKGNPSLQNALEMARAALYHTPSHGTREVAIILGALHTSDPGDIHDTIKACIKDKIRVNIIGLAAQMFICAEICRKTNQGDTNCYNVAVDEVHYRELLMSITTPPVVRASDVEAQKRNQAALLMMGFPSRIVEEKATLCACHGNLTRGGYLCSRCKAKVCNLPATCPTCELTLILSTHLARSYHHLFPLQNWDEVSWKRAQQKRSVQCFGCQSPFPALSGGIDGVDGSANGHSRPKRAEGASESSRYECSTCQQHFCIDCDVFCHEVVHNCPGCQSNAHLPGIENGAAEMEVAPS</sequence>
<dbReference type="AlphaFoldDB" id="M3B7Z2"/>
<dbReference type="InterPro" id="IPR046349">
    <property type="entry name" value="C1-like_sf"/>
</dbReference>
<evidence type="ECO:0000256" key="5">
    <source>
        <dbReference type="ARBA" id="ARBA00022763"/>
    </source>
</evidence>
<dbReference type="GO" id="GO:0008270">
    <property type="term" value="F:zinc ion binding"/>
    <property type="evidence" value="ECO:0007669"/>
    <property type="project" value="UniProtKB-UniRule"/>
</dbReference>
<keyword evidence="9 12" id="KW-0804">Transcription</keyword>
<feature type="compositionally biased region" description="Acidic residues" evidence="14">
    <location>
        <begin position="1"/>
        <end position="14"/>
    </location>
</feature>
<dbReference type="HOGENOM" id="CLU_028556_2_0_1"/>
<evidence type="ECO:0000256" key="9">
    <source>
        <dbReference type="ARBA" id="ARBA00023163"/>
    </source>
</evidence>
<dbReference type="InterPro" id="IPR002035">
    <property type="entry name" value="VWF_A"/>
</dbReference>
<dbReference type="PROSITE" id="PS00028">
    <property type="entry name" value="ZINC_FINGER_C2H2_1"/>
    <property type="match status" value="1"/>
</dbReference>
<evidence type="ECO:0000256" key="14">
    <source>
        <dbReference type="SAM" id="MobiDB-lite"/>
    </source>
</evidence>
<comment type="subcellular location">
    <subcellularLocation>
        <location evidence="2 12">Nucleus</location>
    </subcellularLocation>
</comment>
<accession>M3B7Z2</accession>
<keyword evidence="6" id="KW-0863">Zinc-finger</keyword>
<dbReference type="Gene3D" id="3.40.50.410">
    <property type="entry name" value="von Willebrand factor, type A domain"/>
    <property type="match status" value="1"/>
</dbReference>
<dbReference type="InterPro" id="IPR013087">
    <property type="entry name" value="Znf_C2H2_type"/>
</dbReference>
<evidence type="ECO:0000256" key="10">
    <source>
        <dbReference type="ARBA" id="ARBA00023204"/>
    </source>
</evidence>
<dbReference type="PANTHER" id="PTHR12695:SF2">
    <property type="entry name" value="GENERAL TRANSCRIPTION FACTOR IIH SUBUNIT 2-RELATED"/>
    <property type="match status" value="1"/>
</dbReference>
<evidence type="ECO:0000256" key="2">
    <source>
        <dbReference type="ARBA" id="ARBA00004123"/>
    </source>
</evidence>
<dbReference type="InterPro" id="IPR004595">
    <property type="entry name" value="TFIIH_C1-like_dom"/>
</dbReference>
<feature type="region of interest" description="Disordered" evidence="14">
    <location>
        <begin position="1"/>
        <end position="32"/>
    </location>
</feature>
<protein>
    <recommendedName>
        <fullName evidence="12">General transcription and DNA repair factor IIH</fullName>
    </recommendedName>
</protein>
<dbReference type="GO" id="GO:0006289">
    <property type="term" value="P:nucleotide-excision repair"/>
    <property type="evidence" value="ECO:0007669"/>
    <property type="project" value="UniProtKB-UniRule"/>
</dbReference>
<keyword evidence="8 12" id="KW-0805">Transcription regulation</keyword>
<name>M3B7Z2_SPHMS</name>
<evidence type="ECO:0000256" key="1">
    <source>
        <dbReference type="ARBA" id="ARBA00002817"/>
    </source>
</evidence>
<evidence type="ECO:0000256" key="13">
    <source>
        <dbReference type="PIRSR" id="PIRSR015919-1"/>
    </source>
</evidence>
<evidence type="ECO:0000256" key="11">
    <source>
        <dbReference type="ARBA" id="ARBA00023242"/>
    </source>
</evidence>
<keyword evidence="7 12" id="KW-0862">Zinc</keyword>
<keyword evidence="17" id="KW-1185">Reference proteome</keyword>
<keyword evidence="5" id="KW-0227">DNA damage</keyword>
<dbReference type="Pfam" id="PF04056">
    <property type="entry name" value="Ssl1"/>
    <property type="match status" value="1"/>
</dbReference>
<dbReference type="FunFam" id="3.40.50.410:FF:000015">
    <property type="entry name" value="General transcription factor IIH subunit 2"/>
    <property type="match status" value="1"/>
</dbReference>
<dbReference type="GeneID" id="27897750"/>
<comment type="function">
    <text evidence="1">Component of the general transcription and DNA repair factor IIH (TFIIH) core complex, which is involved in general and transcription-coupled nucleotide excision repair (NER) of damaged DNA and, when complexed to TFIIK, in RNA transcription by RNA polymerase II. In NER, TFIIH acts by opening DNA around the lesion to allow the excision of the damaged oligonucleotide and its replacement by a new DNA fragment. In transcription, TFIIH has an essential role in transcription initiation. When the pre-initiation complex (PIC) has been established, TFIIH is required for promoter opening and promoter escape. Phosphorylation of the C-terminal tail (CTD) of the largest subunit of RNA polymerase II by the kinase module TFIIK controls the initiation of transcription.</text>
</comment>
<dbReference type="SMART" id="SM00327">
    <property type="entry name" value="VWA"/>
    <property type="match status" value="1"/>
</dbReference>
<dbReference type="PANTHER" id="PTHR12695">
    <property type="entry name" value="GENERAL TRANSCRIPTION FACTOR IIH SUBUNIT 2"/>
    <property type="match status" value="1"/>
</dbReference>
<keyword evidence="11 12" id="KW-0539">Nucleus</keyword>
<dbReference type="SMART" id="SM01047">
    <property type="entry name" value="C1_4"/>
    <property type="match status" value="1"/>
</dbReference>
<evidence type="ECO:0000256" key="3">
    <source>
        <dbReference type="ARBA" id="ARBA00006092"/>
    </source>
</evidence>
<keyword evidence="4 12" id="KW-0479">Metal-binding</keyword>
<dbReference type="PROSITE" id="PS50234">
    <property type="entry name" value="VWFA"/>
    <property type="match status" value="1"/>
</dbReference>
<evidence type="ECO:0000256" key="4">
    <source>
        <dbReference type="ARBA" id="ARBA00022723"/>
    </source>
</evidence>
<evidence type="ECO:0000256" key="6">
    <source>
        <dbReference type="ARBA" id="ARBA00022771"/>
    </source>
</evidence>
<dbReference type="SUPFAM" id="SSF53300">
    <property type="entry name" value="vWA-like"/>
    <property type="match status" value="1"/>
</dbReference>
<evidence type="ECO:0000256" key="7">
    <source>
        <dbReference type="ARBA" id="ARBA00022833"/>
    </source>
</evidence>
<dbReference type="NCBIfam" id="TIGR00622">
    <property type="entry name" value="ssl1"/>
    <property type="match status" value="1"/>
</dbReference>
<dbReference type="PIRSF" id="PIRSF015919">
    <property type="entry name" value="TFIIH_SSL1"/>
    <property type="match status" value="1"/>
</dbReference>
<dbReference type="InterPro" id="IPR007198">
    <property type="entry name" value="Ssl1-like"/>
</dbReference>
<evidence type="ECO:0000313" key="16">
    <source>
        <dbReference type="EMBL" id="EMF15947.1"/>
    </source>
</evidence>
<evidence type="ECO:0000256" key="12">
    <source>
        <dbReference type="PIRNR" id="PIRNR015919"/>
    </source>
</evidence>
<dbReference type="FunFam" id="3.30.40.10:FF:000477">
    <property type="entry name" value="General transcription and DNA repair factor IIH"/>
    <property type="match status" value="1"/>
</dbReference>
<dbReference type="Gene3D" id="3.30.40.10">
    <property type="entry name" value="Zinc/RING finger domain, C3HC4 (zinc finger)"/>
    <property type="match status" value="1"/>
</dbReference>